<feature type="transmembrane region" description="Helical" evidence="11">
    <location>
        <begin position="309"/>
        <end position="332"/>
    </location>
</feature>
<accession>A0A955LKT7</accession>
<evidence type="ECO:0000256" key="8">
    <source>
        <dbReference type="ARBA" id="ARBA00022989"/>
    </source>
</evidence>
<evidence type="ECO:0000256" key="1">
    <source>
        <dbReference type="ARBA" id="ARBA00004141"/>
    </source>
</evidence>
<evidence type="ECO:0000256" key="9">
    <source>
        <dbReference type="ARBA" id="ARBA00023136"/>
    </source>
</evidence>
<feature type="transmembrane region" description="Helical" evidence="11">
    <location>
        <begin position="277"/>
        <end position="297"/>
    </location>
</feature>
<dbReference type="Proteomes" id="UP000751518">
    <property type="component" value="Unassembled WGS sequence"/>
</dbReference>
<dbReference type="GO" id="GO:0005886">
    <property type="term" value="C:plasma membrane"/>
    <property type="evidence" value="ECO:0007669"/>
    <property type="project" value="TreeGrafter"/>
</dbReference>
<keyword evidence="7" id="KW-0573">Peptidoglycan synthesis</keyword>
<reference evidence="12" key="2">
    <citation type="journal article" date="2021" name="Microbiome">
        <title>Successional dynamics and alternative stable states in a saline activated sludge microbial community over 9 years.</title>
        <authorList>
            <person name="Wang Y."/>
            <person name="Ye J."/>
            <person name="Ju F."/>
            <person name="Liu L."/>
            <person name="Boyd J.A."/>
            <person name="Deng Y."/>
            <person name="Parks D.H."/>
            <person name="Jiang X."/>
            <person name="Yin X."/>
            <person name="Woodcroft B.J."/>
            <person name="Tyson G.W."/>
            <person name="Hugenholtz P."/>
            <person name="Polz M.F."/>
            <person name="Zhang T."/>
        </authorList>
    </citation>
    <scope>NUCLEOTIDE SEQUENCE</scope>
    <source>
        <strain evidence="12">HKST-UBA03</strain>
    </source>
</reference>
<keyword evidence="9 11" id="KW-0472">Membrane</keyword>
<dbReference type="GO" id="GO:0008360">
    <property type="term" value="P:regulation of cell shape"/>
    <property type="evidence" value="ECO:0007669"/>
    <property type="project" value="UniProtKB-KW"/>
</dbReference>
<keyword evidence="10" id="KW-0961">Cell wall biogenesis/degradation</keyword>
<comment type="subcellular location">
    <subcellularLocation>
        <location evidence="1">Membrane</location>
        <topology evidence="1">Multi-pass membrane protein</topology>
    </subcellularLocation>
</comment>
<dbReference type="GO" id="GO:0032153">
    <property type="term" value="C:cell division site"/>
    <property type="evidence" value="ECO:0007669"/>
    <property type="project" value="TreeGrafter"/>
</dbReference>
<evidence type="ECO:0000256" key="2">
    <source>
        <dbReference type="ARBA" id="ARBA00022475"/>
    </source>
</evidence>
<dbReference type="PANTHER" id="PTHR30474">
    <property type="entry name" value="CELL CYCLE PROTEIN"/>
    <property type="match status" value="1"/>
</dbReference>
<dbReference type="InterPro" id="IPR018365">
    <property type="entry name" value="Cell_cycle_FtsW-rel_CS"/>
</dbReference>
<evidence type="ECO:0000256" key="5">
    <source>
        <dbReference type="ARBA" id="ARBA00022692"/>
    </source>
</evidence>
<evidence type="ECO:0000256" key="7">
    <source>
        <dbReference type="ARBA" id="ARBA00022984"/>
    </source>
</evidence>
<dbReference type="NCBIfam" id="TIGR02210">
    <property type="entry name" value="rodA_shape"/>
    <property type="match status" value="1"/>
</dbReference>
<evidence type="ECO:0000256" key="10">
    <source>
        <dbReference type="ARBA" id="ARBA00023316"/>
    </source>
</evidence>
<dbReference type="GO" id="GO:0009252">
    <property type="term" value="P:peptidoglycan biosynthetic process"/>
    <property type="evidence" value="ECO:0007669"/>
    <property type="project" value="UniProtKB-KW"/>
</dbReference>
<dbReference type="GO" id="GO:0051301">
    <property type="term" value="P:cell division"/>
    <property type="evidence" value="ECO:0007669"/>
    <property type="project" value="InterPro"/>
</dbReference>
<reference evidence="12" key="1">
    <citation type="submission" date="2020-04" db="EMBL/GenBank/DDBJ databases">
        <authorList>
            <person name="Zhang T."/>
        </authorList>
    </citation>
    <scope>NUCLEOTIDE SEQUENCE</scope>
    <source>
        <strain evidence="12">HKST-UBA03</strain>
    </source>
</reference>
<dbReference type="InterPro" id="IPR011923">
    <property type="entry name" value="RodA/MrdB"/>
</dbReference>
<sequence>MDFLPKFRFPKFDLVIPVAALFLIIIGLSTIQSTILAGGESNPVLQANLINVQILSVVIGFAVLAIISKLNYHYLEHFSVLLYIVAIILLVVVLFLADPTRGSVRWLTIGPVNLQPSTYSTLMLILFFAYYFTKVGDKINKIKYLILSVVLVMIPAFLLLLEPDLGSALLLLIVYVVLLHMTSLSWKKLLTLYIMAILAVPLLWFNLESYQKDRIFSFVNPAADPSATGYNVIQSMIAVGSGQLLGRGWGRGTQSHLQYLPEQHTDFIFATFAEEQGFVGALVLLTIILLIIIRLVLICTRTTDNFGKLIVVGVLTWYCIHIFINIGMNIGIAPITGIPLLFVSYGGSAMVAALTAMGIVESVYRFGVEDASVS</sequence>
<evidence type="ECO:0000256" key="4">
    <source>
        <dbReference type="ARBA" id="ARBA00022679"/>
    </source>
</evidence>
<feature type="transmembrane region" description="Helical" evidence="11">
    <location>
        <begin position="190"/>
        <end position="207"/>
    </location>
</feature>
<keyword evidence="6" id="KW-0133">Cell shape</keyword>
<evidence type="ECO:0000256" key="6">
    <source>
        <dbReference type="ARBA" id="ARBA00022960"/>
    </source>
</evidence>
<evidence type="ECO:0000313" key="13">
    <source>
        <dbReference type="Proteomes" id="UP000751518"/>
    </source>
</evidence>
<comment type="caution">
    <text evidence="12">The sequence shown here is derived from an EMBL/GenBank/DDBJ whole genome shotgun (WGS) entry which is preliminary data.</text>
</comment>
<dbReference type="EMBL" id="JAGQKZ010000040">
    <property type="protein sequence ID" value="MCA9392329.1"/>
    <property type="molecule type" value="Genomic_DNA"/>
</dbReference>
<keyword evidence="8 11" id="KW-1133">Transmembrane helix</keyword>
<feature type="transmembrane region" description="Helical" evidence="11">
    <location>
        <begin position="117"/>
        <end position="132"/>
    </location>
</feature>
<dbReference type="InterPro" id="IPR001182">
    <property type="entry name" value="FtsW/RodA"/>
</dbReference>
<dbReference type="GO" id="GO:0016757">
    <property type="term" value="F:glycosyltransferase activity"/>
    <property type="evidence" value="ECO:0007669"/>
    <property type="project" value="UniProtKB-KW"/>
</dbReference>
<feature type="transmembrane region" description="Helical" evidence="11">
    <location>
        <begin position="49"/>
        <end position="68"/>
    </location>
</feature>
<evidence type="ECO:0000256" key="11">
    <source>
        <dbReference type="SAM" id="Phobius"/>
    </source>
</evidence>
<keyword evidence="4" id="KW-0808">Transferase</keyword>
<protein>
    <submittedName>
        <fullName evidence="12">Rod shape-determining protein RodA</fullName>
    </submittedName>
</protein>
<keyword evidence="5 11" id="KW-0812">Transmembrane</keyword>
<dbReference type="PANTHER" id="PTHR30474:SF1">
    <property type="entry name" value="PEPTIDOGLYCAN GLYCOSYLTRANSFERASE MRDB"/>
    <property type="match status" value="1"/>
</dbReference>
<dbReference type="AlphaFoldDB" id="A0A955LKT7"/>
<evidence type="ECO:0000313" key="12">
    <source>
        <dbReference type="EMBL" id="MCA9392329.1"/>
    </source>
</evidence>
<feature type="transmembrane region" description="Helical" evidence="11">
    <location>
        <begin position="80"/>
        <end position="97"/>
    </location>
</feature>
<evidence type="ECO:0000256" key="3">
    <source>
        <dbReference type="ARBA" id="ARBA00022676"/>
    </source>
</evidence>
<feature type="transmembrane region" description="Helical" evidence="11">
    <location>
        <begin position="144"/>
        <end position="161"/>
    </location>
</feature>
<name>A0A955LKT7_UNCKA</name>
<keyword evidence="3" id="KW-0328">Glycosyltransferase</keyword>
<dbReference type="GO" id="GO:0071555">
    <property type="term" value="P:cell wall organization"/>
    <property type="evidence" value="ECO:0007669"/>
    <property type="project" value="UniProtKB-KW"/>
</dbReference>
<feature type="transmembrane region" description="Helical" evidence="11">
    <location>
        <begin position="12"/>
        <end position="37"/>
    </location>
</feature>
<gene>
    <name evidence="12" type="primary">rodA</name>
    <name evidence="12" type="ORF">KC614_03955</name>
</gene>
<keyword evidence="2" id="KW-1003">Cell membrane</keyword>
<dbReference type="PROSITE" id="PS00428">
    <property type="entry name" value="FTSW_RODA_SPOVE"/>
    <property type="match status" value="1"/>
</dbReference>
<organism evidence="12 13">
    <name type="scientific">candidate division WWE3 bacterium</name>
    <dbReference type="NCBI Taxonomy" id="2053526"/>
    <lineage>
        <taxon>Bacteria</taxon>
        <taxon>Katanobacteria</taxon>
    </lineage>
</organism>
<feature type="transmembrane region" description="Helical" evidence="11">
    <location>
        <begin position="338"/>
        <end position="360"/>
    </location>
</feature>
<proteinExistence type="predicted"/>
<dbReference type="GO" id="GO:0015648">
    <property type="term" value="F:lipid-linked peptidoglycan transporter activity"/>
    <property type="evidence" value="ECO:0007669"/>
    <property type="project" value="TreeGrafter"/>
</dbReference>
<dbReference type="Pfam" id="PF01098">
    <property type="entry name" value="FTSW_RODA_SPOVE"/>
    <property type="match status" value="1"/>
</dbReference>
<feature type="transmembrane region" description="Helical" evidence="11">
    <location>
        <begin position="167"/>
        <end position="183"/>
    </location>
</feature>